<proteinExistence type="predicted"/>
<dbReference type="EMBL" id="CP017758">
    <property type="protein sequence ID" value="AQV96558.1"/>
    <property type="molecule type" value="Genomic_DNA"/>
</dbReference>
<gene>
    <name evidence="1" type="ORF">BJN34_22080</name>
</gene>
<dbReference type="OrthoDB" id="8961577at2"/>
<accession>A0A1U9UV32</accession>
<name>A0A1U9UV32_CUPNE</name>
<dbReference type="Proteomes" id="UP000189627">
    <property type="component" value="Chromosome 2"/>
</dbReference>
<dbReference type="RefSeq" id="WP_078199022.1">
    <property type="nucleotide sequence ID" value="NZ_CP017758.1"/>
</dbReference>
<evidence type="ECO:0000313" key="1">
    <source>
        <dbReference type="EMBL" id="AQV96558.1"/>
    </source>
</evidence>
<evidence type="ECO:0000313" key="2">
    <source>
        <dbReference type="Proteomes" id="UP000189627"/>
    </source>
</evidence>
<sequence length="208" mass="23175">MKNKFITATAFLATGELQELQSFGVEFKQARGLPGNVPVLTCHITEEQKHFLGPQIGKGNLGFGYIPLEDGVNVQMIRIQLGDLQFCWIAEMDDPDLWAAIDMWMSVGRLPVLFKIQDEKAWDYVLIAFTTPPGPLPNEAFRTDANLGPSETTMAQLLLLVASGTLQEEATTDIPGISVRHVFVNVLMTEWTRRFIEQPLMVGPGTRK</sequence>
<dbReference type="KEGG" id="cuh:BJN34_22080"/>
<protein>
    <submittedName>
        <fullName evidence="1">Uncharacterized protein</fullName>
    </submittedName>
</protein>
<dbReference type="AlphaFoldDB" id="A0A1U9UV32"/>
<organism evidence="1 2">
    <name type="scientific">Cupriavidus necator</name>
    <name type="common">Alcaligenes eutrophus</name>
    <name type="synonym">Ralstonia eutropha</name>
    <dbReference type="NCBI Taxonomy" id="106590"/>
    <lineage>
        <taxon>Bacteria</taxon>
        <taxon>Pseudomonadati</taxon>
        <taxon>Pseudomonadota</taxon>
        <taxon>Betaproteobacteria</taxon>
        <taxon>Burkholderiales</taxon>
        <taxon>Burkholderiaceae</taxon>
        <taxon>Cupriavidus</taxon>
    </lineage>
</organism>
<reference evidence="2" key="1">
    <citation type="submission" date="2017-02" db="EMBL/GenBank/DDBJ databases">
        <title>Complete genome sequence of Cupriavidus necator strain NH9, a 3-chlorobenzoate degrader.</title>
        <authorList>
            <person name="Moriuchi R."/>
            <person name="Dohra H."/>
            <person name="Ogawa N."/>
        </authorList>
    </citation>
    <scope>NUCLEOTIDE SEQUENCE [LARGE SCALE GENOMIC DNA]</scope>
    <source>
        <strain evidence="2">NH9</strain>
    </source>
</reference>